<dbReference type="InterPro" id="IPR019734">
    <property type="entry name" value="TPR_rpt"/>
</dbReference>
<gene>
    <name evidence="5" type="primary">ZFC3H1</name>
</gene>
<feature type="compositionally biased region" description="Gly residues" evidence="3">
    <location>
        <begin position="132"/>
        <end position="142"/>
    </location>
</feature>
<feature type="region of interest" description="Disordered" evidence="3">
    <location>
        <begin position="1307"/>
        <end position="1344"/>
    </location>
</feature>
<dbReference type="GeneID" id="114794582"/>
<sequence>MALTSICRSPREESELEDGEICDDETEEKQHQQPPPPLTQQDTRPGIPNPARGKRKPPGPPRTRPQAAGFRVLMPFPNRGPHLHGPFPPGHRPQIGPSGPDRTPPGQDCEPSPRSSFWERSHVTLGRLRGRGSWGRGGGGGREVGRPPGSRYPFGENHPVRKDSPQRKQKAFGRNPGRKLQYGTAAKPENGVDESFEDLLVKYKQIQLELECIRKEEKMALKPKDDSLEKDAASGSAAFPVPAAEVDYAGKEAAGELQPWPEKQEKKAFQAFSIKPLRRKLLTPAERDAVNTDMVLLPATKEGETRPAEAALEDEESESDLNISAVSEKDLAEAPVKGEKDEDDELSELQLRLLALQSASRKWQQKEQQVMKESKEKITRAKSSSSPPERSRMVTRSAAEKTRSAMLAPRPQEKGKAGAEKNKAGVKPHRGKKTISPAGSVAKQAWRKQQLRTWKLEQDREQEELRLHQEEEDEERRRREDEIRKIRDLSNQDEQYKRFMKLVGAKHHTRSKSSETESRKSLSKQGLDISGSLYQYDNYDEVAMDTDSETCSPVLSPLPDPFSPEASAYLMHLSSHLVCLSPQKLDLGQQQLDQLGILATVPAPPLPPLPPPDEAEQPPKPPFANEEEEEEMLLREELLKSLANRRAVKPEESSRNSAPSSPPMKPAPQSVPRSNLAAVSLNTVIPQPRHGSSKFTRGHPVLRPPLVLPRHKSVVVQLNNSDSDSEADSSGSPTTADCFFGGLESMIKEARRTAEAAKPKASVSEKENNPMRVLEVKKLDHRLPRDELISRDKMRLSRLDAVRGVASPAGSDTEDVVGRTSELQLAEAEDKLNKHRTQLQKDDGLLKHLIQQELKKKESLKAAEAKVARLKEQLLTSEKIVSANRVLLKKLQEQMHRVQHRVTLKRHQAVKLERDLAQAKASVQSGPLKRKTTTSHFSVSKLQRLDVPPSTASGRHFAELIAQKQRLQQLESEYALKIQKLKEAQALRQQAEQRTAVPPPPTSAFPLPQPSLHDLTQDKLVLATEDTDADEEEQAAAAAPSASVAPAAAAPGPRRRSFRESGAFTKPKLQHPEAAVTSTPSKDGQKPETSPGASSLPELYLGLSVEELRMRYMQSPSMEQLLQDQLEALQGARRQRGTSGKMQVIQVDVDPMAASTSLGEMKPAPFGTYHSPLLVFKSYRFSPYFRTKEKLSLSSVSYSNIIEPRKCFCRFDLTGTCNDDECQWQHMRNCTFTGSQLFQDILSYNLSLIGCSESSTTEKISFATEKYIKKLFGANKDRMGTDQKAVLLVSKVNESKSHVPPFTTFKEKRVWRPEPQRPRPTDDESDSETEVLEEASQVHSESHSKTSWSDLDICVTQDDKRYFDSETDDISNLETSVLESPKDVQLWIKLAFKYLNQKDISATDCLDATLNTLSRALEDNRDNTEVWCHYLKLFSRRGSSEEVQEMCEMAVEYAPDYNVWWTFLNIERSFDGKDGVCGRLLQYLLDTTADDVELRSFHLLESLLYRAQLSLFTGKQQNALSIMQNALRSSDSKTIGDHLRPGDRALAWLCYIHMVEFSHLPPDLYDPADSKPGRVVCTDPVQLPWCSERGLRTPADQLIALFKDAIEHCTEEPASESNRVLPSLQLHTNLICLYRLLGRREEAAIYCESLLSLLPGCCPLLEILAELHLHAGHADRAIQVWQRALREDPCNAEIFYNMCKLLCAQECTGTIRPLFQEFMLSLVETDQTDLDPVDVLRHILGFSTQHDLRAPRVKEPLEEQVPHLSLIHCLWQVLHGGVPEAAAAFERALGSVLDLGAVRKLWLDYLLFTSSRVMGPQPAARDLRSFGDLVKRCLVSVPTRLTVPYSSARYWSCFTFHNQVVSFYLSCLPESQHSLVLERLRNSMLSNTELAIRLMQRERWDGNIEHLRLQARMLCGSQPSCLAGWKIAIAVEREQKGRSEVRRLYQKALQKLPLCASLWKDHLLFEATAGGKTDSLKKLVDKSQELGVSLSEPLSLGSSRAEGLEQ</sequence>
<dbReference type="SUPFAM" id="SSF48452">
    <property type="entry name" value="TPR-like"/>
    <property type="match status" value="1"/>
</dbReference>
<evidence type="ECO:0000313" key="5">
    <source>
        <dbReference type="Ensembl" id="ENSDCDP00010024136.1"/>
    </source>
</evidence>
<reference evidence="5" key="2">
    <citation type="submission" date="2025-08" db="UniProtKB">
        <authorList>
            <consortium name="Ensembl"/>
        </authorList>
    </citation>
    <scope>IDENTIFICATION</scope>
</reference>
<feature type="region of interest" description="Disordered" evidence="3">
    <location>
        <begin position="360"/>
        <end position="483"/>
    </location>
</feature>
<feature type="region of interest" description="Disordered" evidence="3">
    <location>
        <begin position="504"/>
        <end position="527"/>
    </location>
</feature>
<dbReference type="GO" id="GO:0005634">
    <property type="term" value="C:nucleus"/>
    <property type="evidence" value="ECO:0007669"/>
    <property type="project" value="TreeGrafter"/>
</dbReference>
<evidence type="ECO:0000256" key="2">
    <source>
        <dbReference type="SAM" id="Coils"/>
    </source>
</evidence>
<feature type="compositionally biased region" description="Pro residues" evidence="3">
    <location>
        <begin position="997"/>
        <end position="1009"/>
    </location>
</feature>
<protein>
    <recommendedName>
        <fullName evidence="4">Putative zinc-finger domain-containing protein</fullName>
    </recommendedName>
</protein>
<dbReference type="InterPro" id="IPR019607">
    <property type="entry name" value="Putative_zinc-finger_domain"/>
</dbReference>
<feature type="region of interest" description="Disordered" evidence="3">
    <location>
        <begin position="1"/>
        <end position="193"/>
    </location>
</feature>
<dbReference type="PROSITE" id="PS50005">
    <property type="entry name" value="TPR"/>
    <property type="match status" value="1"/>
</dbReference>
<feature type="region of interest" description="Disordered" evidence="3">
    <location>
        <begin position="600"/>
        <end position="632"/>
    </location>
</feature>
<dbReference type="Pfam" id="PF10650">
    <property type="entry name" value="zf-C3H1"/>
    <property type="match status" value="1"/>
</dbReference>
<feature type="compositionally biased region" description="Acidic residues" evidence="3">
    <location>
        <begin position="14"/>
        <end position="27"/>
    </location>
</feature>
<dbReference type="PANTHER" id="PTHR21563:SF3">
    <property type="entry name" value="ZINC FINGER C3H1 DOMAIN-CONTAINING PROTEIN"/>
    <property type="match status" value="1"/>
</dbReference>
<dbReference type="GO" id="GO:0000178">
    <property type="term" value="C:exosome (RNase complex)"/>
    <property type="evidence" value="ECO:0007669"/>
    <property type="project" value="TreeGrafter"/>
</dbReference>
<dbReference type="PANTHER" id="PTHR21563">
    <property type="entry name" value="ZINC FINGER C3H1 DOMAIN-CONTAINING PROTEIN"/>
    <property type="match status" value="1"/>
</dbReference>
<reference evidence="5 6" key="1">
    <citation type="submission" date="2020-06" db="EMBL/GenBank/DDBJ databases">
        <authorList>
            <consortium name="Wellcome Sanger Institute Data Sharing"/>
        </authorList>
    </citation>
    <scope>NUCLEOTIDE SEQUENCE [LARGE SCALE GENOMIC DNA]</scope>
</reference>
<feature type="domain" description="Putative zinc-finger" evidence="4">
    <location>
        <begin position="1208"/>
        <end position="1228"/>
    </location>
</feature>
<evidence type="ECO:0000313" key="6">
    <source>
        <dbReference type="Proteomes" id="UP000694580"/>
    </source>
</evidence>
<accession>A0AAY4BVA8</accession>
<feature type="compositionally biased region" description="Low complexity" evidence="3">
    <location>
        <begin position="39"/>
        <end position="51"/>
    </location>
</feature>
<feature type="region of interest" description="Disordered" evidence="3">
    <location>
        <begin position="293"/>
        <end position="346"/>
    </location>
</feature>
<feature type="compositionally biased region" description="Acidic residues" evidence="3">
    <location>
        <begin position="1323"/>
        <end position="1333"/>
    </location>
</feature>
<feature type="coiled-coil region" evidence="2">
    <location>
        <begin position="825"/>
        <end position="880"/>
    </location>
</feature>
<dbReference type="Ensembl" id="ENSDCDT00010029833.1">
    <property type="protein sequence ID" value="ENSDCDP00010024136.1"/>
    <property type="gene ID" value="ENSDCDG00010015295.1"/>
</dbReference>
<dbReference type="SMART" id="SM00386">
    <property type="entry name" value="HAT"/>
    <property type="match status" value="5"/>
</dbReference>
<keyword evidence="2" id="KW-0175">Coiled coil</keyword>
<dbReference type="InterPro" id="IPR003107">
    <property type="entry name" value="HAT"/>
</dbReference>
<dbReference type="InterPro" id="IPR039278">
    <property type="entry name" value="Red1"/>
</dbReference>
<feature type="compositionally biased region" description="Polar residues" evidence="3">
    <location>
        <begin position="1076"/>
        <end position="1093"/>
    </location>
</feature>
<dbReference type="GO" id="GO:0006396">
    <property type="term" value="P:RNA processing"/>
    <property type="evidence" value="ECO:0007669"/>
    <property type="project" value="InterPro"/>
</dbReference>
<feature type="region of interest" description="Disordered" evidence="3">
    <location>
        <begin position="1026"/>
        <end position="1098"/>
    </location>
</feature>
<dbReference type="InterPro" id="IPR011990">
    <property type="entry name" value="TPR-like_helical_dom_sf"/>
</dbReference>
<proteinExistence type="predicted"/>
<feature type="compositionally biased region" description="Basic residues" evidence="3">
    <location>
        <begin position="424"/>
        <end position="433"/>
    </location>
</feature>
<feature type="compositionally biased region" description="Low complexity" evidence="3">
    <location>
        <begin position="1035"/>
        <end position="1051"/>
    </location>
</feature>
<dbReference type="RefSeq" id="XP_028843063.1">
    <property type="nucleotide sequence ID" value="XM_028987230.1"/>
</dbReference>
<keyword evidence="6" id="KW-1185">Reference proteome</keyword>
<feature type="region of interest" description="Disordered" evidence="3">
    <location>
        <begin position="987"/>
        <end position="1012"/>
    </location>
</feature>
<name>A0AAY4BVA8_9TELE</name>
<evidence type="ECO:0000256" key="3">
    <source>
        <dbReference type="SAM" id="MobiDB-lite"/>
    </source>
</evidence>
<feature type="compositionally biased region" description="Basic and acidic residues" evidence="3">
    <location>
        <begin position="454"/>
        <end position="483"/>
    </location>
</feature>
<evidence type="ECO:0000256" key="1">
    <source>
        <dbReference type="PROSITE-ProRule" id="PRU00339"/>
    </source>
</evidence>
<dbReference type="Gene3D" id="1.25.40.10">
    <property type="entry name" value="Tetratricopeptide repeat domain"/>
    <property type="match status" value="3"/>
</dbReference>
<feature type="repeat" description="TPR" evidence="1">
    <location>
        <begin position="1658"/>
        <end position="1691"/>
    </location>
</feature>
<feature type="compositionally biased region" description="Basic and acidic residues" evidence="3">
    <location>
        <begin position="327"/>
        <end position="340"/>
    </location>
</feature>
<feature type="compositionally biased region" description="Pro residues" evidence="3">
    <location>
        <begin position="602"/>
        <end position="622"/>
    </location>
</feature>
<keyword evidence="1" id="KW-0802">TPR repeat</keyword>
<feature type="compositionally biased region" description="Basic and acidic residues" evidence="3">
    <location>
        <begin position="411"/>
        <end position="423"/>
    </location>
</feature>
<reference evidence="5" key="3">
    <citation type="submission" date="2025-09" db="UniProtKB">
        <authorList>
            <consortium name="Ensembl"/>
        </authorList>
    </citation>
    <scope>IDENTIFICATION</scope>
</reference>
<feature type="compositionally biased region" description="Basic and acidic residues" evidence="3">
    <location>
        <begin position="369"/>
        <end position="379"/>
    </location>
</feature>
<feature type="compositionally biased region" description="Basic and acidic residues" evidence="3">
    <location>
        <begin position="1307"/>
        <end position="1322"/>
    </location>
</feature>
<evidence type="ECO:0000259" key="4">
    <source>
        <dbReference type="Pfam" id="PF10650"/>
    </source>
</evidence>
<organism evidence="5 6">
    <name type="scientific">Denticeps clupeoides</name>
    <name type="common">denticle herring</name>
    <dbReference type="NCBI Taxonomy" id="299321"/>
    <lineage>
        <taxon>Eukaryota</taxon>
        <taxon>Metazoa</taxon>
        <taxon>Chordata</taxon>
        <taxon>Craniata</taxon>
        <taxon>Vertebrata</taxon>
        <taxon>Euteleostomi</taxon>
        <taxon>Actinopterygii</taxon>
        <taxon>Neopterygii</taxon>
        <taxon>Teleostei</taxon>
        <taxon>Clupei</taxon>
        <taxon>Clupeiformes</taxon>
        <taxon>Denticipitoidei</taxon>
        <taxon>Denticipitidae</taxon>
        <taxon>Denticeps</taxon>
    </lineage>
</organism>
<dbReference type="Proteomes" id="UP000694580">
    <property type="component" value="Chromosome 7"/>
</dbReference>
<dbReference type="GeneTree" id="ENSGT00390000001116"/>
<feature type="region of interest" description="Disordered" evidence="3">
    <location>
        <begin position="644"/>
        <end position="673"/>
    </location>
</feature>